<comment type="caution">
    <text evidence="11">The sequence shown here is derived from an EMBL/GenBank/DDBJ whole genome shotgun (WGS) entry which is preliminary data.</text>
</comment>
<dbReference type="AlphaFoldDB" id="A0A100VHK7"/>
<feature type="domain" description="RNA polymerase sigma factor 54 DNA-binding" evidence="9">
    <location>
        <begin position="278"/>
        <end position="432"/>
    </location>
</feature>
<dbReference type="GO" id="GO:0000428">
    <property type="term" value="C:DNA-directed RNA polymerase complex"/>
    <property type="evidence" value="ECO:0007669"/>
    <property type="project" value="UniProtKB-KW"/>
</dbReference>
<dbReference type="GO" id="GO:0001216">
    <property type="term" value="F:DNA-binding transcription activator activity"/>
    <property type="evidence" value="ECO:0007669"/>
    <property type="project" value="InterPro"/>
</dbReference>
<name>A0A100VHK7_PAEAM</name>
<keyword evidence="4" id="KW-0548">Nucleotidyltransferase</keyword>
<accession>A0A100VHK7</accession>
<dbReference type="InterPro" id="IPR007634">
    <property type="entry name" value="RNA_pol_sigma_54_DNA-bd"/>
</dbReference>
<dbReference type="PRINTS" id="PR00045">
    <property type="entry name" value="SIGMA54FCT"/>
</dbReference>
<dbReference type="GO" id="GO:0016779">
    <property type="term" value="F:nucleotidyltransferase activity"/>
    <property type="evidence" value="ECO:0007669"/>
    <property type="project" value="UniProtKB-KW"/>
</dbReference>
<protein>
    <submittedName>
        <fullName evidence="11">NifU family SUF system FeS assembly protein</fullName>
    </submittedName>
</protein>
<dbReference type="EMBL" id="BCNV01000001">
    <property type="protein sequence ID" value="GAS79972.1"/>
    <property type="molecule type" value="Genomic_DNA"/>
</dbReference>
<dbReference type="GO" id="GO:0006352">
    <property type="term" value="P:DNA-templated transcription initiation"/>
    <property type="evidence" value="ECO:0007669"/>
    <property type="project" value="InterPro"/>
</dbReference>
<evidence type="ECO:0000256" key="5">
    <source>
        <dbReference type="ARBA" id="ARBA00023015"/>
    </source>
</evidence>
<gene>
    <name evidence="11" type="ORF">PAHA3_0036</name>
</gene>
<evidence type="ECO:0000256" key="4">
    <source>
        <dbReference type="ARBA" id="ARBA00022695"/>
    </source>
</evidence>
<keyword evidence="2" id="KW-0240">DNA-directed RNA polymerase</keyword>
<dbReference type="InterPro" id="IPR000394">
    <property type="entry name" value="RNA_pol_sigma_54"/>
</dbReference>
<dbReference type="PROSITE" id="PS00717">
    <property type="entry name" value="SIGMA54_1"/>
    <property type="match status" value="1"/>
</dbReference>
<dbReference type="Proteomes" id="UP000069697">
    <property type="component" value="Unassembled WGS sequence"/>
</dbReference>
<dbReference type="InterPro" id="IPR007046">
    <property type="entry name" value="RNA_pol_sigma_54_core-bd"/>
</dbReference>
<evidence type="ECO:0000256" key="3">
    <source>
        <dbReference type="ARBA" id="ARBA00022679"/>
    </source>
</evidence>
<dbReference type="Pfam" id="PF04552">
    <property type="entry name" value="Sigma54_DBD"/>
    <property type="match status" value="1"/>
</dbReference>
<dbReference type="Gene3D" id="1.10.10.1330">
    <property type="entry name" value="RNA polymerase sigma-54 factor, core-binding domain"/>
    <property type="match status" value="1"/>
</dbReference>
<evidence type="ECO:0000256" key="1">
    <source>
        <dbReference type="ARBA" id="ARBA00008798"/>
    </source>
</evidence>
<dbReference type="PROSITE" id="PS00718">
    <property type="entry name" value="SIGMA54_2"/>
    <property type="match status" value="1"/>
</dbReference>
<dbReference type="Pfam" id="PF04963">
    <property type="entry name" value="Sigma54_CBD"/>
    <property type="match status" value="1"/>
</dbReference>
<evidence type="ECO:0000259" key="10">
    <source>
        <dbReference type="Pfam" id="PF04963"/>
    </source>
</evidence>
<evidence type="ECO:0000256" key="2">
    <source>
        <dbReference type="ARBA" id="ARBA00022478"/>
    </source>
</evidence>
<evidence type="ECO:0000313" key="11">
    <source>
        <dbReference type="EMBL" id="GAS79972.1"/>
    </source>
</evidence>
<feature type="domain" description="RNA polymerase sigma factor 54 core-binding" evidence="10">
    <location>
        <begin position="80"/>
        <end position="261"/>
    </location>
</feature>
<sequence length="434" mass="48547">MLGVQLVQEQRIRLSITPEMKQSFHLLTMSGQDLTRYLQDVAEENPVLELEEETAPLARIPRRVDQRSYASYDPLLQAKGAEPTLEQLLIAQIRVMILPDKLENMAVYLAGCVNDDGYLTVELAEVQAVLKVSMNEIATGLELLQSLDPAGVGARNLQECLLLQIRRDPSAVLYAERMVEAGLEALVPFHPGRTGSRLGMTSREAQTAYDYITRLDPKPCRSIGCTERPHYIIPDAIVGLHNGEAHFSLHAAGNPRVSMNEACFRWIRDEAPDEIWSNRAAEARAIIRSLHLRRRTLMRVLTAVMEEQEPFLVKGPSALKPLNLAIIAEKIGMHESTISRAVNGKYIETPHGVYELRAFFASGIGTTSGDKTSASAVKQRLKEIVRAEQSHRPHSDSQLATLLAEDGIIISRRTVAKYREELHILPSLERKRWA</sequence>
<reference evidence="11 12" key="1">
    <citation type="journal article" date="2016" name="Genome Announc.">
        <title>Draft Genome Sequence of Paenibacillus amylolyticus Heshi-A3, Isolated from Fermented Rice Bran in a Japanese Fermented Seafood Dish.</title>
        <authorList>
            <person name="Akuzawa S."/>
            <person name="Nagaoka J."/>
            <person name="Kanekatsu M."/>
            <person name="Kubota E."/>
            <person name="Ohtake R."/>
            <person name="Suzuki T."/>
            <person name="Kanesaki Y."/>
        </authorList>
    </citation>
    <scope>NUCLEOTIDE SEQUENCE [LARGE SCALE GENOMIC DNA]</scope>
    <source>
        <strain evidence="11 12">Heshi-A3</strain>
    </source>
</reference>
<evidence type="ECO:0000256" key="7">
    <source>
        <dbReference type="ARBA" id="ARBA00023125"/>
    </source>
</evidence>
<keyword evidence="3" id="KW-0808">Transferase</keyword>
<reference evidence="12" key="2">
    <citation type="submission" date="2016-01" db="EMBL/GenBank/DDBJ databases">
        <title>Draft Genome Sequence of Paenibacillus amylolyticus Heshi-A3 that Was Isolated from Fermented Rice Bran with Aging Salted Mackerel, Which Was Named Heshiko as Traditional Fermented Seafood in Japan.</title>
        <authorList>
            <person name="Akuzawa S."/>
            <person name="Nakagawa J."/>
            <person name="Kanekatsu T."/>
            <person name="Kubota E."/>
            <person name="Ohtake R."/>
            <person name="Suzuki T."/>
            <person name="Kanesaki Y."/>
        </authorList>
    </citation>
    <scope>NUCLEOTIDE SEQUENCE [LARGE SCALE GENOMIC DNA]</scope>
    <source>
        <strain evidence="12">Heshi-A3</strain>
    </source>
</reference>
<dbReference type="PANTHER" id="PTHR32248">
    <property type="entry name" value="RNA POLYMERASE SIGMA-54 FACTOR"/>
    <property type="match status" value="1"/>
</dbReference>
<dbReference type="PIRSF" id="PIRSF000774">
    <property type="entry name" value="RpoN"/>
    <property type="match status" value="1"/>
</dbReference>
<evidence type="ECO:0000256" key="8">
    <source>
        <dbReference type="ARBA" id="ARBA00023163"/>
    </source>
</evidence>
<dbReference type="PROSITE" id="PS50044">
    <property type="entry name" value="SIGMA54_3"/>
    <property type="match status" value="1"/>
</dbReference>
<comment type="similarity">
    <text evidence="1">Belongs to the sigma-54 factor family.</text>
</comment>
<keyword evidence="5" id="KW-0805">Transcription regulation</keyword>
<dbReference type="Gene3D" id="1.10.10.60">
    <property type="entry name" value="Homeodomain-like"/>
    <property type="match status" value="1"/>
</dbReference>
<keyword evidence="6" id="KW-0731">Sigma factor</keyword>
<evidence type="ECO:0000256" key="6">
    <source>
        <dbReference type="ARBA" id="ARBA00023082"/>
    </source>
</evidence>
<dbReference type="RefSeq" id="WP_062832944.1">
    <property type="nucleotide sequence ID" value="NZ_BCNV01000001.1"/>
</dbReference>
<organism evidence="11 12">
    <name type="scientific">Paenibacillus amylolyticus</name>
    <dbReference type="NCBI Taxonomy" id="1451"/>
    <lineage>
        <taxon>Bacteria</taxon>
        <taxon>Bacillati</taxon>
        <taxon>Bacillota</taxon>
        <taxon>Bacilli</taxon>
        <taxon>Bacillales</taxon>
        <taxon>Paenibacillaceae</taxon>
        <taxon>Paenibacillus</taxon>
    </lineage>
</organism>
<keyword evidence="7" id="KW-0238">DNA-binding</keyword>
<dbReference type="NCBIfam" id="TIGR02395">
    <property type="entry name" value="rpoN_sigma"/>
    <property type="match status" value="1"/>
</dbReference>
<evidence type="ECO:0000313" key="12">
    <source>
        <dbReference type="Proteomes" id="UP000069697"/>
    </source>
</evidence>
<dbReference type="InterPro" id="IPR038709">
    <property type="entry name" value="RpoN_core-bd_sf"/>
</dbReference>
<dbReference type="GO" id="GO:0003677">
    <property type="term" value="F:DNA binding"/>
    <property type="evidence" value="ECO:0007669"/>
    <property type="project" value="UniProtKB-KW"/>
</dbReference>
<keyword evidence="8" id="KW-0804">Transcription</keyword>
<proteinExistence type="inferred from homology"/>
<evidence type="ECO:0000259" key="9">
    <source>
        <dbReference type="Pfam" id="PF04552"/>
    </source>
</evidence>
<dbReference type="Pfam" id="PF00309">
    <property type="entry name" value="Sigma54_AID"/>
    <property type="match status" value="1"/>
</dbReference>
<dbReference type="PANTHER" id="PTHR32248:SF4">
    <property type="entry name" value="RNA POLYMERASE SIGMA-54 FACTOR"/>
    <property type="match status" value="1"/>
</dbReference>
<dbReference type="GO" id="GO:0016987">
    <property type="term" value="F:sigma factor activity"/>
    <property type="evidence" value="ECO:0007669"/>
    <property type="project" value="UniProtKB-KW"/>
</dbReference>